<comment type="caution">
    <text evidence="1">The sequence shown here is derived from an EMBL/GenBank/DDBJ whole genome shotgun (WGS) entry which is preliminary data.</text>
</comment>
<dbReference type="Pfam" id="PF19174">
    <property type="entry name" value="DUF5856"/>
    <property type="match status" value="1"/>
</dbReference>
<evidence type="ECO:0000313" key="2">
    <source>
        <dbReference type="Proteomes" id="UP000886742"/>
    </source>
</evidence>
<dbReference type="Proteomes" id="UP000886742">
    <property type="component" value="Unassembled WGS sequence"/>
</dbReference>
<proteinExistence type="predicted"/>
<gene>
    <name evidence="1" type="ORF">IAD02_04550</name>
</gene>
<accession>A0A9D1FHI3</accession>
<dbReference type="AlphaFoldDB" id="A0A9D1FHI3"/>
<protein>
    <submittedName>
        <fullName evidence="1">Uncharacterized protein</fullName>
    </submittedName>
</protein>
<name>A0A9D1FHI3_9PROT</name>
<reference evidence="1" key="2">
    <citation type="journal article" date="2021" name="PeerJ">
        <title>Extensive microbial diversity within the chicken gut microbiome revealed by metagenomics and culture.</title>
        <authorList>
            <person name="Gilroy R."/>
            <person name="Ravi A."/>
            <person name="Getino M."/>
            <person name="Pursley I."/>
            <person name="Horton D.L."/>
            <person name="Alikhan N.F."/>
            <person name="Baker D."/>
            <person name="Gharbi K."/>
            <person name="Hall N."/>
            <person name="Watson M."/>
            <person name="Adriaenssens E.M."/>
            <person name="Foster-Nyarko E."/>
            <person name="Jarju S."/>
            <person name="Secka A."/>
            <person name="Antonio M."/>
            <person name="Oren A."/>
            <person name="Chaudhuri R.R."/>
            <person name="La Ragione R."/>
            <person name="Hildebrand F."/>
            <person name="Pallen M.J."/>
        </authorList>
    </citation>
    <scope>NUCLEOTIDE SEQUENCE</scope>
    <source>
        <strain evidence="1">ChiGjej3B3-5194</strain>
    </source>
</reference>
<reference evidence="1" key="1">
    <citation type="submission" date="2020-10" db="EMBL/GenBank/DDBJ databases">
        <authorList>
            <person name="Gilroy R."/>
        </authorList>
    </citation>
    <scope>NUCLEOTIDE SEQUENCE</scope>
    <source>
        <strain evidence="1">ChiGjej3B3-5194</strain>
    </source>
</reference>
<dbReference type="InterPro" id="IPR043876">
    <property type="entry name" value="DUF5856"/>
</dbReference>
<evidence type="ECO:0000313" key="1">
    <source>
        <dbReference type="EMBL" id="HIS71223.1"/>
    </source>
</evidence>
<sequence length="118" mass="13695">MYELLQHLIAFKYACKINHWSTDKYAAHLLFDRLSENIDDWVDSISECYFMAMDKKDVFKPNIMNPKLVDKDLVKMCESIISHLEELQNDDELNEGMCSLLSAIEEGFLNKMALAKLA</sequence>
<dbReference type="EMBL" id="DVJI01000013">
    <property type="protein sequence ID" value="HIS71223.1"/>
    <property type="molecule type" value="Genomic_DNA"/>
</dbReference>
<organism evidence="1 2">
    <name type="scientific">Candidatus Enterousia intestinigallinarum</name>
    <dbReference type="NCBI Taxonomy" id="2840790"/>
    <lineage>
        <taxon>Bacteria</taxon>
        <taxon>Pseudomonadati</taxon>
        <taxon>Pseudomonadota</taxon>
        <taxon>Alphaproteobacteria</taxon>
        <taxon>Candidatus Enterousia</taxon>
    </lineage>
</organism>